<keyword evidence="11" id="KW-1185">Reference proteome</keyword>
<dbReference type="GO" id="GO:0005634">
    <property type="term" value="C:nucleus"/>
    <property type="evidence" value="ECO:0000318"/>
    <property type="project" value="GO_Central"/>
</dbReference>
<keyword evidence="6" id="KW-0804">Transcription</keyword>
<evidence type="ECO:0000313" key="10">
    <source>
        <dbReference type="EMBL" id="KXG26524.1"/>
    </source>
</evidence>
<dbReference type="STRING" id="4558.A0A1B6PLH9"/>
<keyword evidence="3 7" id="KW-0863">Zinc-finger</keyword>
<dbReference type="GO" id="GO:0003700">
    <property type="term" value="F:DNA-binding transcription factor activity"/>
    <property type="evidence" value="ECO:0000318"/>
    <property type="project" value="GO_Central"/>
</dbReference>
<dbReference type="InParanoid" id="A0A1B6PLH9"/>
<dbReference type="Gramene" id="KXG26524">
    <property type="protein sequence ID" value="KXG26524"/>
    <property type="gene ID" value="SORBI_3006G115400"/>
</dbReference>
<dbReference type="GO" id="GO:0006355">
    <property type="term" value="P:regulation of DNA-templated transcription"/>
    <property type="evidence" value="ECO:0000318"/>
    <property type="project" value="GO_Central"/>
</dbReference>
<keyword evidence="5" id="KW-0805">Transcription regulation</keyword>
<dbReference type="Pfam" id="PF13912">
    <property type="entry name" value="zf-C2H2_6"/>
    <property type="match status" value="3"/>
</dbReference>
<dbReference type="PANTHER" id="PTHR45988">
    <property type="entry name" value="C2H2 TYPE ZINC FINGER TRANSCRIPTION FACTOR FAMILY-RELATED"/>
    <property type="match status" value="1"/>
</dbReference>
<evidence type="ECO:0000256" key="2">
    <source>
        <dbReference type="ARBA" id="ARBA00022737"/>
    </source>
</evidence>
<feature type="compositionally biased region" description="Low complexity" evidence="8">
    <location>
        <begin position="443"/>
        <end position="452"/>
    </location>
</feature>
<dbReference type="InterPro" id="IPR013087">
    <property type="entry name" value="Znf_C2H2_type"/>
</dbReference>
<evidence type="ECO:0000256" key="1">
    <source>
        <dbReference type="ARBA" id="ARBA00022723"/>
    </source>
</evidence>
<dbReference type="InterPro" id="IPR044653">
    <property type="entry name" value="AZF1/2/3-like"/>
</dbReference>
<dbReference type="PROSITE" id="PS00028">
    <property type="entry name" value="ZINC_FINGER_C2H2_1"/>
    <property type="match status" value="3"/>
</dbReference>
<evidence type="ECO:0000259" key="9">
    <source>
        <dbReference type="PROSITE" id="PS50157"/>
    </source>
</evidence>
<evidence type="ECO:0000256" key="3">
    <source>
        <dbReference type="ARBA" id="ARBA00022771"/>
    </source>
</evidence>
<evidence type="ECO:0000256" key="5">
    <source>
        <dbReference type="ARBA" id="ARBA00023015"/>
    </source>
</evidence>
<dbReference type="GO" id="GO:0000976">
    <property type="term" value="F:transcription cis-regulatory region binding"/>
    <property type="evidence" value="ECO:0000318"/>
    <property type="project" value="GO_Central"/>
</dbReference>
<dbReference type="SUPFAM" id="SSF57667">
    <property type="entry name" value="beta-beta-alpha zinc fingers"/>
    <property type="match status" value="1"/>
</dbReference>
<reference evidence="11" key="2">
    <citation type="journal article" date="2018" name="Plant J.">
        <title>The Sorghum bicolor reference genome: improved assembly, gene annotations, a transcriptome atlas, and signatures of genome organization.</title>
        <authorList>
            <person name="McCormick R.F."/>
            <person name="Truong S.K."/>
            <person name="Sreedasyam A."/>
            <person name="Jenkins J."/>
            <person name="Shu S."/>
            <person name="Sims D."/>
            <person name="Kennedy M."/>
            <person name="Amirebrahimi M."/>
            <person name="Weers B.D."/>
            <person name="McKinley B."/>
            <person name="Mattison A."/>
            <person name="Morishige D.T."/>
            <person name="Grimwood J."/>
            <person name="Schmutz J."/>
            <person name="Mullet J.E."/>
        </authorList>
    </citation>
    <scope>NUCLEOTIDE SEQUENCE [LARGE SCALE GENOMIC DNA]</scope>
    <source>
        <strain evidence="11">cv. BTx623</strain>
    </source>
</reference>
<keyword evidence="1" id="KW-0479">Metal-binding</keyword>
<keyword evidence="2" id="KW-0677">Repeat</keyword>
<dbReference type="SMART" id="SM00355">
    <property type="entry name" value="ZnF_C2H2"/>
    <property type="match status" value="3"/>
</dbReference>
<name>A0A1B6PLH9_SORBI</name>
<feature type="region of interest" description="Disordered" evidence="8">
    <location>
        <begin position="291"/>
        <end position="346"/>
    </location>
</feature>
<feature type="domain" description="C2H2-type" evidence="9">
    <location>
        <begin position="345"/>
        <end position="372"/>
    </location>
</feature>
<dbReference type="PANTHER" id="PTHR45988:SF47">
    <property type="entry name" value="OSJNBA0089K21.8-LIKE PROTEIN"/>
    <property type="match status" value="1"/>
</dbReference>
<dbReference type="PROSITE" id="PS50157">
    <property type="entry name" value="ZINC_FINGER_C2H2_2"/>
    <property type="match status" value="2"/>
</dbReference>
<dbReference type="OMA" id="SKRKYEC"/>
<evidence type="ECO:0000256" key="4">
    <source>
        <dbReference type="ARBA" id="ARBA00022833"/>
    </source>
</evidence>
<feature type="region of interest" description="Disordered" evidence="8">
    <location>
        <begin position="468"/>
        <end position="520"/>
    </location>
</feature>
<protein>
    <recommendedName>
        <fullName evidence="9">C2H2-type domain-containing protein</fullName>
    </recommendedName>
</protein>
<evidence type="ECO:0000313" key="11">
    <source>
        <dbReference type="Proteomes" id="UP000000768"/>
    </source>
</evidence>
<proteinExistence type="predicted"/>
<dbReference type="GO" id="GO:0008270">
    <property type="term" value="F:zinc ion binding"/>
    <property type="evidence" value="ECO:0007669"/>
    <property type="project" value="UniProtKB-KW"/>
</dbReference>
<feature type="region of interest" description="Disordered" evidence="8">
    <location>
        <begin position="414"/>
        <end position="452"/>
    </location>
</feature>
<feature type="region of interest" description="Disordered" evidence="8">
    <location>
        <begin position="191"/>
        <end position="213"/>
    </location>
</feature>
<dbReference type="InterPro" id="IPR036236">
    <property type="entry name" value="Znf_C2H2_sf"/>
</dbReference>
<dbReference type="EMBL" id="CM000765">
    <property type="protein sequence ID" value="KXG26524.1"/>
    <property type="molecule type" value="Genomic_DNA"/>
</dbReference>
<accession>A0A1B6PLH9</accession>
<evidence type="ECO:0000256" key="7">
    <source>
        <dbReference type="PROSITE-ProRule" id="PRU00042"/>
    </source>
</evidence>
<dbReference type="AlphaFoldDB" id="A0A1B6PLH9"/>
<dbReference type="Proteomes" id="UP000000768">
    <property type="component" value="Chromosome 6"/>
</dbReference>
<feature type="compositionally biased region" description="Low complexity" evidence="8">
    <location>
        <begin position="191"/>
        <end position="203"/>
    </location>
</feature>
<keyword evidence="4" id="KW-0862">Zinc</keyword>
<gene>
    <name evidence="10" type="ORF">SORBI_3006G115400</name>
</gene>
<feature type="domain" description="C2H2-type" evidence="9">
    <location>
        <begin position="75"/>
        <end position="97"/>
    </location>
</feature>
<organism evidence="10 11">
    <name type="scientific">Sorghum bicolor</name>
    <name type="common">Sorghum</name>
    <name type="synonym">Sorghum vulgare</name>
    <dbReference type="NCBI Taxonomy" id="4558"/>
    <lineage>
        <taxon>Eukaryota</taxon>
        <taxon>Viridiplantae</taxon>
        <taxon>Streptophyta</taxon>
        <taxon>Embryophyta</taxon>
        <taxon>Tracheophyta</taxon>
        <taxon>Spermatophyta</taxon>
        <taxon>Magnoliopsida</taxon>
        <taxon>Liliopsida</taxon>
        <taxon>Poales</taxon>
        <taxon>Poaceae</taxon>
        <taxon>PACMAD clade</taxon>
        <taxon>Panicoideae</taxon>
        <taxon>Andropogonodae</taxon>
        <taxon>Andropogoneae</taxon>
        <taxon>Sorghinae</taxon>
        <taxon>Sorghum</taxon>
    </lineage>
</organism>
<feature type="compositionally biased region" description="Low complexity" evidence="8">
    <location>
        <begin position="485"/>
        <end position="499"/>
    </location>
</feature>
<sequence length="520" mass="54742">MNSRAYQFQLQAAEAAAPVVHAAEGGETEVTTMAPPLLKIEAQGTAADEPASRQGSGGLAPTTMGTIVNAEALATKCPECPKWFASEKAMFGHLRKHPERGYKGATRPTMATASAAAAAAVVGDKKPTKKVPRKQINMAAVAAAKAWEEGELSTRWPASVKRGRTPVAPVQASSCSEEEEAAMILLELASSSRTSSETQQQQSVEPARAPDAVSGYQIQTSVVEEPMLLDYPAGHQSPEAAEQQIVQPENALALSAESQTPAVKQVTDLVITTEAVLIVVPVNNKPIVFPSLDSGAAGDKKATKKQRRVTNPEQTAASPPPPEGGAVVRTPPARRIPSPASDKKHTCLTCGKSFPTHQALGGHMANHVKGSKTTSARHDDLAEAQAKRNIAELTHRDQSAGNGNVIIAARAGEGAMQERQDAQPPPAQVQAPTPQDAKPPPAQAQAPTPKAAAPHVCDECHLIFPSGQALGGHKRKHWFPEKQQAKAASAPAPAPALAPRDFDLNEMPMEEQGENNNDQP</sequence>
<evidence type="ECO:0000256" key="6">
    <source>
        <dbReference type="ARBA" id="ARBA00023163"/>
    </source>
</evidence>
<evidence type="ECO:0000256" key="8">
    <source>
        <dbReference type="SAM" id="MobiDB-lite"/>
    </source>
</evidence>
<reference evidence="10 11" key="1">
    <citation type="journal article" date="2009" name="Nature">
        <title>The Sorghum bicolor genome and the diversification of grasses.</title>
        <authorList>
            <person name="Paterson A.H."/>
            <person name="Bowers J.E."/>
            <person name="Bruggmann R."/>
            <person name="Dubchak I."/>
            <person name="Grimwood J."/>
            <person name="Gundlach H."/>
            <person name="Haberer G."/>
            <person name="Hellsten U."/>
            <person name="Mitros T."/>
            <person name="Poliakov A."/>
            <person name="Schmutz J."/>
            <person name="Spannagl M."/>
            <person name="Tang H."/>
            <person name="Wang X."/>
            <person name="Wicker T."/>
            <person name="Bharti A.K."/>
            <person name="Chapman J."/>
            <person name="Feltus F.A."/>
            <person name="Gowik U."/>
            <person name="Grigoriev I.V."/>
            <person name="Lyons E."/>
            <person name="Maher C.A."/>
            <person name="Martis M."/>
            <person name="Narechania A."/>
            <person name="Otillar R.P."/>
            <person name="Penning B.W."/>
            <person name="Salamov A.A."/>
            <person name="Wang Y."/>
            <person name="Zhang L."/>
            <person name="Carpita N.C."/>
            <person name="Freeling M."/>
            <person name="Gingle A.R."/>
            <person name="Hash C.T."/>
            <person name="Keller B."/>
            <person name="Klein P."/>
            <person name="Kresovich S."/>
            <person name="McCann M.C."/>
            <person name="Ming R."/>
            <person name="Peterson D.G."/>
            <person name="Mehboob-ur-Rahman"/>
            <person name="Ware D."/>
            <person name="Westhoff P."/>
            <person name="Mayer K.F."/>
            <person name="Messing J."/>
            <person name="Rokhsar D.S."/>
        </authorList>
    </citation>
    <scope>NUCLEOTIDE SEQUENCE [LARGE SCALE GENOMIC DNA]</scope>
    <source>
        <strain evidence="11">cv. BTx623</strain>
    </source>
</reference>